<organism evidence="1 2">
    <name type="scientific">Saprolegnia diclina (strain VS20)</name>
    <dbReference type="NCBI Taxonomy" id="1156394"/>
    <lineage>
        <taxon>Eukaryota</taxon>
        <taxon>Sar</taxon>
        <taxon>Stramenopiles</taxon>
        <taxon>Oomycota</taxon>
        <taxon>Saprolegniomycetes</taxon>
        <taxon>Saprolegniales</taxon>
        <taxon>Saprolegniaceae</taxon>
        <taxon>Saprolegnia</taxon>
    </lineage>
</organism>
<name>T0Q3Z0_SAPDV</name>
<dbReference type="VEuPathDB" id="FungiDB:SDRG_14097"/>
<sequence length="551" mass="60153">MQDVDADAELYEAARRLLGKTKRCKYVEQGILWSEVVPSLQVAGFDSRSQRDSDSVDKRVSTLLERYPSGVVPAQDVSLGHVGQCPRTWRDVLPMTMQEKLDKEVETCAPVLSHLAVASAASTPQLTPTLPAKSSFGTLLVFLSTACEGGHVTIKYKTFSTPMVTGVKWGSYAVVHRRASISMAPVASGHVVIAVFDLVDTHPPNEAPPLSPEFEATVAALNDVVAAPRVAPNVVGFALKPAAGRSLIWNVHRSDDYWAFLTALLETKAFDVASVQSQRVEPSGDGPFKIHTGYLYPNPSRLEITSARCPIQGFIGGVDVDELARPGTKKCLVFWPTVCRSRILGPEDTIFSLATITDAGLRRRCLEDTLEDFQGNLDFFASTIHRALELFGADALLPALEELFANWQTNWIGFANGVQLLASLAGVSADAVCAGLPLSRADELRLYMVLFPDPTPERLLENENLITELMQAALLDAVRLEAYLWDDPLHGVMLPELIQHVYAFRLPPPRLEALVIANADIFPPLTVVAPVVLALAPTRLVWCDELLRVAS</sequence>
<dbReference type="RefSeq" id="XP_008618426.1">
    <property type="nucleotide sequence ID" value="XM_008620204.1"/>
</dbReference>
<gene>
    <name evidence="1" type="ORF">SDRG_14097</name>
</gene>
<dbReference type="OMA" id="VAFNTRE"/>
<evidence type="ECO:0000313" key="2">
    <source>
        <dbReference type="Proteomes" id="UP000030762"/>
    </source>
</evidence>
<dbReference type="GeneID" id="19954824"/>
<keyword evidence="2" id="KW-1185">Reference proteome</keyword>
<dbReference type="EMBL" id="JH767198">
    <property type="protein sequence ID" value="EQC28140.1"/>
    <property type="molecule type" value="Genomic_DNA"/>
</dbReference>
<accession>T0Q3Z0</accession>
<dbReference type="OrthoDB" id="10522311at2759"/>
<proteinExistence type="predicted"/>
<dbReference type="InParanoid" id="T0Q3Z0"/>
<dbReference type="AlphaFoldDB" id="T0Q3Z0"/>
<protein>
    <submittedName>
        <fullName evidence="1">Uncharacterized protein</fullName>
    </submittedName>
</protein>
<dbReference type="Proteomes" id="UP000030762">
    <property type="component" value="Unassembled WGS sequence"/>
</dbReference>
<reference evidence="1 2" key="1">
    <citation type="submission" date="2012-04" db="EMBL/GenBank/DDBJ databases">
        <title>The Genome Sequence of Saprolegnia declina VS20.</title>
        <authorList>
            <consortium name="The Broad Institute Genome Sequencing Platform"/>
            <person name="Russ C."/>
            <person name="Nusbaum C."/>
            <person name="Tyler B."/>
            <person name="van West P."/>
            <person name="Dieguez-Uribeondo J."/>
            <person name="de Bruijn I."/>
            <person name="Tripathy S."/>
            <person name="Jiang R."/>
            <person name="Young S.K."/>
            <person name="Zeng Q."/>
            <person name="Gargeya S."/>
            <person name="Fitzgerald M."/>
            <person name="Haas B."/>
            <person name="Abouelleil A."/>
            <person name="Alvarado L."/>
            <person name="Arachchi H.M."/>
            <person name="Berlin A."/>
            <person name="Chapman S.B."/>
            <person name="Goldberg J."/>
            <person name="Griggs A."/>
            <person name="Gujja S."/>
            <person name="Hansen M."/>
            <person name="Howarth C."/>
            <person name="Imamovic A."/>
            <person name="Larimer J."/>
            <person name="McCowen C."/>
            <person name="Montmayeur A."/>
            <person name="Murphy C."/>
            <person name="Neiman D."/>
            <person name="Pearson M."/>
            <person name="Priest M."/>
            <person name="Roberts A."/>
            <person name="Saif S."/>
            <person name="Shea T."/>
            <person name="Sisk P."/>
            <person name="Sykes S."/>
            <person name="Wortman J."/>
            <person name="Nusbaum C."/>
            <person name="Birren B."/>
        </authorList>
    </citation>
    <scope>NUCLEOTIDE SEQUENCE [LARGE SCALE GENOMIC DNA]</scope>
    <source>
        <strain evidence="1 2">VS20</strain>
    </source>
</reference>
<evidence type="ECO:0000313" key="1">
    <source>
        <dbReference type="EMBL" id="EQC28140.1"/>
    </source>
</evidence>